<evidence type="ECO:0000313" key="2">
    <source>
        <dbReference type="EMBL" id="MFH4974437.1"/>
    </source>
</evidence>
<gene>
    <name evidence="2" type="ORF">AB6A40_001146</name>
</gene>
<feature type="chain" id="PRO_5044834860" description="Secreted protein" evidence="1">
    <location>
        <begin position="20"/>
        <end position="98"/>
    </location>
</feature>
<dbReference type="EMBL" id="JBGFUD010000388">
    <property type="protein sequence ID" value="MFH4974437.1"/>
    <property type="molecule type" value="Genomic_DNA"/>
</dbReference>
<organism evidence="2 3">
    <name type="scientific">Gnathostoma spinigerum</name>
    <dbReference type="NCBI Taxonomy" id="75299"/>
    <lineage>
        <taxon>Eukaryota</taxon>
        <taxon>Metazoa</taxon>
        <taxon>Ecdysozoa</taxon>
        <taxon>Nematoda</taxon>
        <taxon>Chromadorea</taxon>
        <taxon>Rhabditida</taxon>
        <taxon>Spirurina</taxon>
        <taxon>Gnathostomatomorpha</taxon>
        <taxon>Gnathostomatoidea</taxon>
        <taxon>Gnathostomatidae</taxon>
        <taxon>Gnathostoma</taxon>
    </lineage>
</organism>
<dbReference type="Proteomes" id="UP001608902">
    <property type="component" value="Unassembled WGS sequence"/>
</dbReference>
<accession>A0ABD6ED65</accession>
<keyword evidence="1" id="KW-0732">Signal</keyword>
<evidence type="ECO:0000256" key="1">
    <source>
        <dbReference type="SAM" id="SignalP"/>
    </source>
</evidence>
<keyword evidence="3" id="KW-1185">Reference proteome</keyword>
<evidence type="ECO:0008006" key="4">
    <source>
        <dbReference type="Google" id="ProtNLM"/>
    </source>
</evidence>
<sequence>MQLIPLLIMSATIVGCVHSFLHHRFHHSLPFFEQQGPHVFDISLLDFTNVLPRQNTTTTQPYFNGGMSDPDSREFDIIQYERSREVKPFRHGILSWRR</sequence>
<comment type="caution">
    <text evidence="2">The sequence shown here is derived from an EMBL/GenBank/DDBJ whole genome shotgun (WGS) entry which is preliminary data.</text>
</comment>
<name>A0ABD6ED65_9BILA</name>
<protein>
    <recommendedName>
        <fullName evidence="4">Secreted protein</fullName>
    </recommendedName>
</protein>
<reference evidence="2 3" key="1">
    <citation type="submission" date="2024-08" db="EMBL/GenBank/DDBJ databases">
        <title>Gnathostoma spinigerum genome.</title>
        <authorList>
            <person name="Gonzalez-Bertolin B."/>
            <person name="Monzon S."/>
            <person name="Zaballos A."/>
            <person name="Jimenez P."/>
            <person name="Dekumyoy P."/>
            <person name="Varona S."/>
            <person name="Cuesta I."/>
            <person name="Sumanam S."/>
            <person name="Adisakwattana P."/>
            <person name="Gasser R.B."/>
            <person name="Hernandez-Gonzalez A."/>
            <person name="Young N.D."/>
            <person name="Perteguer M.J."/>
        </authorList>
    </citation>
    <scope>NUCLEOTIDE SEQUENCE [LARGE SCALE GENOMIC DNA]</scope>
    <source>
        <strain evidence="2">AL3</strain>
        <tissue evidence="2">Liver</tissue>
    </source>
</reference>
<dbReference type="AlphaFoldDB" id="A0ABD6ED65"/>
<feature type="signal peptide" evidence="1">
    <location>
        <begin position="1"/>
        <end position="19"/>
    </location>
</feature>
<evidence type="ECO:0000313" key="3">
    <source>
        <dbReference type="Proteomes" id="UP001608902"/>
    </source>
</evidence>
<proteinExistence type="predicted"/>